<keyword evidence="3" id="KW-1185">Reference proteome</keyword>
<reference evidence="1" key="1">
    <citation type="submission" date="2021-03" db="EMBL/GenBank/DDBJ databases">
        <authorList>
            <consortium name="Genoscope - CEA"/>
            <person name="William W."/>
        </authorList>
    </citation>
    <scope>NUCLEOTIDE SEQUENCE</scope>
    <source>
        <strain evidence="1">Doubled-haploid Pahang</strain>
    </source>
</reference>
<evidence type="ECO:0000313" key="2">
    <source>
        <dbReference type="EnsemblPlants" id="Ma04_p05960.1"/>
    </source>
</evidence>
<dbReference type="Proteomes" id="UP000012960">
    <property type="component" value="Unplaced"/>
</dbReference>
<protein>
    <submittedName>
        <fullName evidence="1">(wild Malaysian banana) hypothetical protein</fullName>
    </submittedName>
</protein>
<name>A0A804ILJ3_MUSAM</name>
<gene>
    <name evidence="1" type="ORF">GSMUA_111270.1</name>
</gene>
<evidence type="ECO:0000313" key="1">
    <source>
        <dbReference type="EMBL" id="CAG1841332.1"/>
    </source>
</evidence>
<proteinExistence type="predicted"/>
<organism evidence="2 3">
    <name type="scientific">Musa acuminata subsp. malaccensis</name>
    <name type="common">Wild banana</name>
    <name type="synonym">Musa malaccensis</name>
    <dbReference type="NCBI Taxonomy" id="214687"/>
    <lineage>
        <taxon>Eukaryota</taxon>
        <taxon>Viridiplantae</taxon>
        <taxon>Streptophyta</taxon>
        <taxon>Embryophyta</taxon>
        <taxon>Tracheophyta</taxon>
        <taxon>Spermatophyta</taxon>
        <taxon>Magnoliopsida</taxon>
        <taxon>Liliopsida</taxon>
        <taxon>Zingiberales</taxon>
        <taxon>Musaceae</taxon>
        <taxon>Musa</taxon>
    </lineage>
</organism>
<sequence length="68" mass="7955">MQTNYCFCSFIMWGTTREEKMKCAAHNVEQCMWFTDGFEIHEDPSLYCCHQQASSLLLSCVEFLSGMR</sequence>
<dbReference type="EMBL" id="HG996469">
    <property type="protein sequence ID" value="CAG1841332.1"/>
    <property type="molecule type" value="Genomic_DNA"/>
</dbReference>
<dbReference type="InParanoid" id="A0A804ILJ3"/>
<dbReference type="AlphaFoldDB" id="A0A804ILJ3"/>
<reference evidence="2" key="2">
    <citation type="submission" date="2021-05" db="UniProtKB">
        <authorList>
            <consortium name="EnsemblPlants"/>
        </authorList>
    </citation>
    <scope>IDENTIFICATION</scope>
    <source>
        <strain evidence="2">subsp. malaccensis</strain>
    </source>
</reference>
<dbReference type="EnsemblPlants" id="Ma04_t05960.1">
    <property type="protein sequence ID" value="Ma04_p05960.1"/>
    <property type="gene ID" value="Ma04_g05960"/>
</dbReference>
<evidence type="ECO:0000313" key="3">
    <source>
        <dbReference type="Proteomes" id="UP000012960"/>
    </source>
</evidence>
<accession>A0A804ILJ3</accession>
<dbReference type="Gramene" id="Ma04_t05960.1">
    <property type="protein sequence ID" value="Ma04_p05960.1"/>
    <property type="gene ID" value="Ma04_g05960"/>
</dbReference>